<keyword evidence="1" id="KW-1133">Transmembrane helix</keyword>
<organism evidence="4 5">
    <name type="scientific">Herbiconiux oxytropis</name>
    <dbReference type="NCBI Taxonomy" id="2970915"/>
    <lineage>
        <taxon>Bacteria</taxon>
        <taxon>Bacillati</taxon>
        <taxon>Actinomycetota</taxon>
        <taxon>Actinomycetes</taxon>
        <taxon>Micrococcales</taxon>
        <taxon>Microbacteriaceae</taxon>
        <taxon>Herbiconiux</taxon>
    </lineage>
</organism>
<keyword evidence="4" id="KW-0012">Acyltransferase</keyword>
<feature type="transmembrane region" description="Helical" evidence="1">
    <location>
        <begin position="43"/>
        <end position="62"/>
    </location>
</feature>
<feature type="transmembrane region" description="Helical" evidence="1">
    <location>
        <begin position="153"/>
        <end position="169"/>
    </location>
</feature>
<keyword evidence="4" id="KW-0808">Transferase</keyword>
<feature type="transmembrane region" description="Helical" evidence="1">
    <location>
        <begin position="201"/>
        <end position="221"/>
    </location>
</feature>
<dbReference type="InterPro" id="IPR043968">
    <property type="entry name" value="SGNH"/>
</dbReference>
<dbReference type="GO" id="GO:0016747">
    <property type="term" value="F:acyltransferase activity, transferring groups other than amino-acyl groups"/>
    <property type="evidence" value="ECO:0007669"/>
    <property type="project" value="InterPro"/>
</dbReference>
<dbReference type="PANTHER" id="PTHR23028:SF53">
    <property type="entry name" value="ACYL_TRANSF_3 DOMAIN-CONTAINING PROTEIN"/>
    <property type="match status" value="1"/>
</dbReference>
<evidence type="ECO:0000313" key="4">
    <source>
        <dbReference type="EMBL" id="MCS5727891.1"/>
    </source>
</evidence>
<feature type="transmembrane region" description="Helical" evidence="1">
    <location>
        <begin position="259"/>
        <end position="279"/>
    </location>
</feature>
<comment type="caution">
    <text evidence="4">The sequence shown here is derived from an EMBL/GenBank/DDBJ whole genome shotgun (WGS) entry which is preliminary data.</text>
</comment>
<evidence type="ECO:0000259" key="2">
    <source>
        <dbReference type="Pfam" id="PF01757"/>
    </source>
</evidence>
<feature type="domain" description="Acyltransferase 3" evidence="2">
    <location>
        <begin position="16"/>
        <end position="347"/>
    </location>
</feature>
<feature type="transmembrane region" description="Helical" evidence="1">
    <location>
        <begin position="83"/>
        <end position="103"/>
    </location>
</feature>
<keyword evidence="1" id="KW-0472">Membrane</keyword>
<dbReference type="EMBL" id="JANLCK010000016">
    <property type="protein sequence ID" value="MCS5727891.1"/>
    <property type="molecule type" value="Genomic_DNA"/>
</dbReference>
<dbReference type="Pfam" id="PF01757">
    <property type="entry name" value="Acyl_transf_3"/>
    <property type="match status" value="1"/>
</dbReference>
<evidence type="ECO:0000313" key="5">
    <source>
        <dbReference type="Proteomes" id="UP001165587"/>
    </source>
</evidence>
<dbReference type="GO" id="GO:0009103">
    <property type="term" value="P:lipopolysaccharide biosynthetic process"/>
    <property type="evidence" value="ECO:0007669"/>
    <property type="project" value="TreeGrafter"/>
</dbReference>
<feature type="transmembrane region" description="Helical" evidence="1">
    <location>
        <begin position="367"/>
        <end position="388"/>
    </location>
</feature>
<keyword evidence="1" id="KW-0812">Transmembrane</keyword>
<dbReference type="GO" id="GO:0016020">
    <property type="term" value="C:membrane"/>
    <property type="evidence" value="ECO:0007669"/>
    <property type="project" value="TreeGrafter"/>
</dbReference>
<feature type="transmembrane region" description="Helical" evidence="1">
    <location>
        <begin position="326"/>
        <end position="346"/>
    </location>
</feature>
<evidence type="ECO:0000256" key="1">
    <source>
        <dbReference type="SAM" id="Phobius"/>
    </source>
</evidence>
<accession>A0AA41XGT5</accession>
<dbReference type="AlphaFoldDB" id="A0AA41XGT5"/>
<dbReference type="InterPro" id="IPR002656">
    <property type="entry name" value="Acyl_transf_3_dom"/>
</dbReference>
<name>A0AA41XGT5_9MICO</name>
<dbReference type="Pfam" id="PF19040">
    <property type="entry name" value="SGNH"/>
    <property type="match status" value="1"/>
</dbReference>
<dbReference type="InterPro" id="IPR050879">
    <property type="entry name" value="Acyltransferase_3"/>
</dbReference>
<dbReference type="RefSeq" id="WP_259530973.1">
    <property type="nucleotide sequence ID" value="NZ_JANLCK010000016.1"/>
</dbReference>
<feature type="transmembrane region" description="Helical" evidence="1">
    <location>
        <begin position="176"/>
        <end position="195"/>
    </location>
</feature>
<protein>
    <submittedName>
        <fullName evidence="4">Acyltransferase</fullName>
    </submittedName>
</protein>
<proteinExistence type="predicted"/>
<dbReference type="PANTHER" id="PTHR23028">
    <property type="entry name" value="ACETYLTRANSFERASE"/>
    <property type="match status" value="1"/>
</dbReference>
<feature type="domain" description="SGNH" evidence="3">
    <location>
        <begin position="438"/>
        <end position="664"/>
    </location>
</feature>
<feature type="transmembrane region" description="Helical" evidence="1">
    <location>
        <begin position="20"/>
        <end position="37"/>
    </location>
</feature>
<sequence length="671" mass="71478">MGDQQTTVRRQPFRPDIQGLRAVAVLLVVLYHAGTPFLTGGYIGVDVFFVISGFLITNHLLSSLLNTGKISFASFYAKRARRILPASLLIVVLTTIAAAIWIAPLQLRGVFQDAIATALYVPNLLFAYQNTDYLAEGTPSLFQHFWSLGVEEQFYLVWPALIALGFVLARRSKRGLFWMLVVIVAASFAAGFVLTTISQPWAFFSLPTRAWELGVGGLLAFAVESPRWRPRQAVARVGTWAGLAALVAIGVGYTSDTVFPGIAAAAPVAATAAIIYFGNWRSSADAGVLLSTRGMVFIGTISYSLYLVHWPALVIPAQAGGVDRDLPLWLTLGIAVLCVPAAWLLYRFVERAAQQWTPIAVGRPRRSLLAALAASVLIVGAAGAGIYVTNSSPLASAAEADAVEATNPPAFSDFVPSNLKPSLRAAAGSNPTIYADGCHVNEGAVDPKGCLFGDNADAPLVELFGDSHAAQWFPPLHELAEQGEIQLRVDTKSSCPSVDIAKLEDGVPYVACDQWRAAVVDELGSLEPDMIILANYARSDGFTQDSGHTARWGSGIESTIDQLPDDSQVYVMADSPTLPATPAVCLSAHLTDAKVCGASRDEAVSEELNASESRAASASGAEYVDLTDYVCSSKECSPISGDVLIYRDSNHLTPQFATLLAPVLSTALGLD</sequence>
<feature type="transmembrane region" description="Helical" evidence="1">
    <location>
        <begin position="233"/>
        <end position="253"/>
    </location>
</feature>
<keyword evidence="5" id="KW-1185">Reference proteome</keyword>
<gene>
    <name evidence="4" type="ORF">N1028_18495</name>
</gene>
<evidence type="ECO:0000259" key="3">
    <source>
        <dbReference type="Pfam" id="PF19040"/>
    </source>
</evidence>
<reference evidence="4" key="1">
    <citation type="submission" date="2022-08" db="EMBL/GenBank/DDBJ databases">
        <authorList>
            <person name="Deng Y."/>
            <person name="Han X.-F."/>
            <person name="Zhang Y.-Q."/>
        </authorList>
    </citation>
    <scope>NUCLEOTIDE SEQUENCE</scope>
    <source>
        <strain evidence="4">CPCC 203407</strain>
    </source>
</reference>
<feature type="transmembrane region" description="Helical" evidence="1">
    <location>
        <begin position="286"/>
        <end position="306"/>
    </location>
</feature>
<dbReference type="Proteomes" id="UP001165587">
    <property type="component" value="Unassembled WGS sequence"/>
</dbReference>